<dbReference type="CDD" id="cd09597">
    <property type="entry name" value="M4_TLP"/>
    <property type="match status" value="1"/>
</dbReference>
<protein>
    <recommendedName>
        <fullName evidence="7">Neutral metalloproteinase</fullName>
        <ecNumber evidence="7">3.4.24.-</ecNumber>
    </recommendedName>
</protein>
<evidence type="ECO:0000313" key="11">
    <source>
        <dbReference type="Proteomes" id="UP001500967"/>
    </source>
</evidence>
<evidence type="ECO:0000256" key="2">
    <source>
        <dbReference type="ARBA" id="ARBA00022670"/>
    </source>
</evidence>
<dbReference type="Pfam" id="PF02868">
    <property type="entry name" value="Peptidase_M4_C"/>
    <property type="match status" value="1"/>
</dbReference>
<reference evidence="10 11" key="1">
    <citation type="journal article" date="2019" name="Int. J. Syst. Evol. Microbiol.">
        <title>The Global Catalogue of Microorganisms (GCM) 10K type strain sequencing project: providing services to taxonomists for standard genome sequencing and annotation.</title>
        <authorList>
            <consortium name="The Broad Institute Genomics Platform"/>
            <consortium name="The Broad Institute Genome Sequencing Center for Infectious Disease"/>
            <person name="Wu L."/>
            <person name="Ma J."/>
        </authorList>
    </citation>
    <scope>NUCLEOTIDE SEQUENCE [LARGE SCALE GENOMIC DNA]</scope>
    <source>
        <strain evidence="10 11">JCM 10425</strain>
    </source>
</reference>
<keyword evidence="3" id="KW-0479">Metal-binding</keyword>
<proteinExistence type="inferred from homology"/>
<dbReference type="PRINTS" id="PR00730">
    <property type="entry name" value="THERMOLYSIN"/>
</dbReference>
<evidence type="ECO:0000256" key="3">
    <source>
        <dbReference type="ARBA" id="ARBA00022723"/>
    </source>
</evidence>
<accession>A0ABN0UDK6</accession>
<gene>
    <name evidence="10" type="ORF">GCM10009539_35560</name>
</gene>
<feature type="chain" id="PRO_5045003179" description="Neutral metalloproteinase" evidence="7">
    <location>
        <begin position="23"/>
        <end position="558"/>
    </location>
</feature>
<organism evidence="10 11">
    <name type="scientific">Cryptosporangium japonicum</name>
    <dbReference type="NCBI Taxonomy" id="80872"/>
    <lineage>
        <taxon>Bacteria</taxon>
        <taxon>Bacillati</taxon>
        <taxon>Actinomycetota</taxon>
        <taxon>Actinomycetes</taxon>
        <taxon>Cryptosporangiales</taxon>
        <taxon>Cryptosporangiaceae</taxon>
        <taxon>Cryptosporangium</taxon>
    </lineage>
</organism>
<comment type="function">
    <text evidence="7">Extracellular zinc metalloprotease.</text>
</comment>
<keyword evidence="2 7" id="KW-0645">Protease</keyword>
<feature type="domain" description="Peptidase M4 C-terminal" evidence="9">
    <location>
        <begin position="155"/>
        <end position="317"/>
    </location>
</feature>
<dbReference type="SUPFAM" id="SSF55486">
    <property type="entry name" value="Metalloproteases ('zincins'), catalytic domain"/>
    <property type="match status" value="1"/>
</dbReference>
<comment type="cofactor">
    <cofactor evidence="7">
        <name>Zn(2+)</name>
        <dbReference type="ChEBI" id="CHEBI:29105"/>
    </cofactor>
</comment>
<dbReference type="EC" id="3.4.24.-" evidence="7"/>
<feature type="signal peptide" evidence="7">
    <location>
        <begin position="1"/>
        <end position="22"/>
    </location>
</feature>
<evidence type="ECO:0000256" key="7">
    <source>
        <dbReference type="RuleBase" id="RU366073"/>
    </source>
</evidence>
<dbReference type="InterPro" id="IPR027268">
    <property type="entry name" value="Peptidase_M4/M1_CTD_sf"/>
</dbReference>
<dbReference type="PANTHER" id="PTHR33794:SF1">
    <property type="entry name" value="BACILLOLYSIN"/>
    <property type="match status" value="1"/>
</dbReference>
<dbReference type="Pfam" id="PF01447">
    <property type="entry name" value="Peptidase_M4"/>
    <property type="match status" value="1"/>
</dbReference>
<comment type="caution">
    <text evidence="10">The sequence shown here is derived from an EMBL/GenBank/DDBJ whole genome shotgun (WGS) entry which is preliminary data.</text>
</comment>
<dbReference type="InterPro" id="IPR050728">
    <property type="entry name" value="Zinc_Metalloprotease_M4"/>
</dbReference>
<evidence type="ECO:0000259" key="8">
    <source>
        <dbReference type="Pfam" id="PF01447"/>
    </source>
</evidence>
<keyword evidence="11" id="KW-1185">Reference proteome</keyword>
<dbReference type="InterPro" id="IPR001570">
    <property type="entry name" value="Peptidase_M4_C_domain"/>
</dbReference>
<keyword evidence="5 7" id="KW-0862">Zinc</keyword>
<dbReference type="Gene3D" id="3.10.170.10">
    <property type="match status" value="1"/>
</dbReference>
<evidence type="ECO:0000259" key="9">
    <source>
        <dbReference type="Pfam" id="PF02868"/>
    </source>
</evidence>
<comment type="similarity">
    <text evidence="1 7">Belongs to the peptidase M4 family.</text>
</comment>
<sequence>MRTRRRSHALAVVVLVATAALVAGGTRPPSATSTEPPHSLYRVICDLKGKEIALGCTPATAIRVEGGPPVAVADANLTYDNLGAAYDFFARYLGRDSVDGKGMPLRALVNACDGLNCPVRGSFWANDHFVVGVDAAAGDDVATHELTHGITSYTSNLAYTYQSGAINESMSDVFGEFEDQLFAVPGSNDEPQNDWLFGEDEAEYDPVRSLADPTRVLGTEGYRSPDRMHSPYYFVSGDDVDPAAPEDSGGVHYNSGVGNKAAWLIAAPGTHAFNGQRVTGIGVPKAARLYYRVLRSLPSAADYPDLAAALTGACAALAAEHTAGFTTGDCVQVERAVVATEMRLPPLAPGAALVPPAPVCPAGTRATVLAADGFERAEAGPWAVTGQWRYPPARGDDPAYTDTQFHVYAKEGRRSLESFTPSDLLDAPPPRQSTATWKTTIAVPSGTRAYLRFQHARQMSVAEGKNLGAGYVQYRVDGGGWRDAGALLTDNGYTGALDASAGYGTATGFTGSTHGYTASRMDLTSLAGHRVQLRFVSVIDEYYSSAWWLDDVRAYTCA</sequence>
<comment type="subcellular location">
    <subcellularLocation>
        <location evidence="7">Secreted</location>
    </subcellularLocation>
</comment>
<dbReference type="InterPro" id="IPR013856">
    <property type="entry name" value="Peptidase_M4_domain"/>
</dbReference>
<dbReference type="RefSeq" id="WP_344649938.1">
    <property type="nucleotide sequence ID" value="NZ_BAAAGX010000014.1"/>
</dbReference>
<dbReference type="EMBL" id="BAAAGX010000014">
    <property type="protein sequence ID" value="GAA0247132.1"/>
    <property type="molecule type" value="Genomic_DNA"/>
</dbReference>
<dbReference type="Proteomes" id="UP001500967">
    <property type="component" value="Unassembled WGS sequence"/>
</dbReference>
<evidence type="ECO:0000256" key="1">
    <source>
        <dbReference type="ARBA" id="ARBA00009388"/>
    </source>
</evidence>
<keyword evidence="4 7" id="KW-0378">Hydrolase</keyword>
<dbReference type="InterPro" id="IPR023612">
    <property type="entry name" value="Peptidase_M4"/>
</dbReference>
<dbReference type="PANTHER" id="PTHR33794">
    <property type="entry name" value="BACILLOLYSIN"/>
    <property type="match status" value="1"/>
</dbReference>
<keyword evidence="7" id="KW-0732">Signal</keyword>
<name>A0ABN0UDK6_9ACTN</name>
<feature type="domain" description="Peptidase M4" evidence="8">
    <location>
        <begin position="81"/>
        <end position="152"/>
    </location>
</feature>
<dbReference type="Gene3D" id="1.10.390.10">
    <property type="entry name" value="Neutral Protease Domain 2"/>
    <property type="match status" value="1"/>
</dbReference>
<keyword evidence="7" id="KW-0964">Secreted</keyword>
<evidence type="ECO:0000256" key="5">
    <source>
        <dbReference type="ARBA" id="ARBA00022833"/>
    </source>
</evidence>
<evidence type="ECO:0000313" key="10">
    <source>
        <dbReference type="EMBL" id="GAA0247132.1"/>
    </source>
</evidence>
<keyword evidence="6 7" id="KW-0482">Metalloprotease</keyword>
<evidence type="ECO:0000256" key="4">
    <source>
        <dbReference type="ARBA" id="ARBA00022801"/>
    </source>
</evidence>
<evidence type="ECO:0000256" key="6">
    <source>
        <dbReference type="ARBA" id="ARBA00023049"/>
    </source>
</evidence>